<dbReference type="GO" id="GO:0005886">
    <property type="term" value="C:plasma membrane"/>
    <property type="evidence" value="ECO:0007669"/>
    <property type="project" value="UniProtKB-SubCell"/>
</dbReference>
<reference evidence="9" key="1">
    <citation type="submission" date="2021-03" db="EMBL/GenBank/DDBJ databases">
        <title>Actinotalea soli sp. nov., isolated from soil.</title>
        <authorList>
            <person name="Ping W."/>
            <person name="Zhang J."/>
        </authorList>
    </citation>
    <scope>NUCLEOTIDE SEQUENCE</scope>
    <source>
        <strain evidence="9">BY-33</strain>
    </source>
</reference>
<proteinExistence type="inferred from homology"/>
<dbReference type="Proteomes" id="UP000664209">
    <property type="component" value="Unassembled WGS sequence"/>
</dbReference>
<keyword evidence="2 7" id="KW-0813">Transport</keyword>
<dbReference type="Gene3D" id="1.10.3720.10">
    <property type="entry name" value="MetI-like"/>
    <property type="match status" value="1"/>
</dbReference>
<dbReference type="PANTHER" id="PTHR43386">
    <property type="entry name" value="OLIGOPEPTIDE TRANSPORT SYSTEM PERMEASE PROTEIN APPC"/>
    <property type="match status" value="1"/>
</dbReference>
<evidence type="ECO:0000256" key="7">
    <source>
        <dbReference type="RuleBase" id="RU363032"/>
    </source>
</evidence>
<evidence type="ECO:0000313" key="10">
    <source>
        <dbReference type="Proteomes" id="UP000664209"/>
    </source>
</evidence>
<dbReference type="PROSITE" id="PS50928">
    <property type="entry name" value="ABC_TM1"/>
    <property type="match status" value="1"/>
</dbReference>
<protein>
    <submittedName>
        <fullName evidence="9">ABC transporter permease</fullName>
    </submittedName>
</protein>
<dbReference type="AlphaFoldDB" id="A0A939RVG0"/>
<evidence type="ECO:0000256" key="6">
    <source>
        <dbReference type="ARBA" id="ARBA00023136"/>
    </source>
</evidence>
<evidence type="ECO:0000256" key="3">
    <source>
        <dbReference type="ARBA" id="ARBA00022475"/>
    </source>
</evidence>
<feature type="transmembrane region" description="Helical" evidence="7">
    <location>
        <begin position="246"/>
        <end position="267"/>
    </location>
</feature>
<evidence type="ECO:0000256" key="1">
    <source>
        <dbReference type="ARBA" id="ARBA00004651"/>
    </source>
</evidence>
<keyword evidence="5 7" id="KW-1133">Transmembrane helix</keyword>
<keyword evidence="3" id="KW-1003">Cell membrane</keyword>
<organism evidence="9 10">
    <name type="scientific">Actinotalea soli</name>
    <dbReference type="NCBI Taxonomy" id="2819234"/>
    <lineage>
        <taxon>Bacteria</taxon>
        <taxon>Bacillati</taxon>
        <taxon>Actinomycetota</taxon>
        <taxon>Actinomycetes</taxon>
        <taxon>Micrococcales</taxon>
        <taxon>Cellulomonadaceae</taxon>
        <taxon>Actinotalea</taxon>
    </lineage>
</organism>
<feature type="transmembrane region" description="Helical" evidence="7">
    <location>
        <begin position="200"/>
        <end position="226"/>
    </location>
</feature>
<feature type="transmembrane region" description="Helical" evidence="7">
    <location>
        <begin position="83"/>
        <end position="106"/>
    </location>
</feature>
<comment type="caution">
    <text evidence="9">The sequence shown here is derived from an EMBL/GenBank/DDBJ whole genome shotgun (WGS) entry which is preliminary data.</text>
</comment>
<feature type="transmembrane region" description="Helical" evidence="7">
    <location>
        <begin position="143"/>
        <end position="161"/>
    </location>
</feature>
<comment type="similarity">
    <text evidence="7">Belongs to the binding-protein-dependent transport system permease family.</text>
</comment>
<dbReference type="EMBL" id="JAGEMK010000003">
    <property type="protein sequence ID" value="MBO1751583.1"/>
    <property type="molecule type" value="Genomic_DNA"/>
</dbReference>
<name>A0A939RVG0_9CELL</name>
<dbReference type="Pfam" id="PF00528">
    <property type="entry name" value="BPD_transp_1"/>
    <property type="match status" value="1"/>
</dbReference>
<gene>
    <name evidence="9" type="ORF">J4G33_07165</name>
</gene>
<comment type="subcellular location">
    <subcellularLocation>
        <location evidence="1 7">Cell membrane</location>
        <topology evidence="1 7">Multi-pass membrane protein</topology>
    </subcellularLocation>
</comment>
<dbReference type="InterPro" id="IPR050366">
    <property type="entry name" value="BP-dependent_transpt_permease"/>
</dbReference>
<dbReference type="InterPro" id="IPR000515">
    <property type="entry name" value="MetI-like"/>
</dbReference>
<feature type="domain" description="ABC transmembrane type-1" evidence="8">
    <location>
        <begin position="79"/>
        <end position="268"/>
    </location>
</feature>
<keyword evidence="4 7" id="KW-0812">Transmembrane</keyword>
<evidence type="ECO:0000256" key="2">
    <source>
        <dbReference type="ARBA" id="ARBA00022448"/>
    </source>
</evidence>
<accession>A0A939RVG0</accession>
<dbReference type="CDD" id="cd06261">
    <property type="entry name" value="TM_PBP2"/>
    <property type="match status" value="1"/>
</dbReference>
<evidence type="ECO:0000259" key="8">
    <source>
        <dbReference type="PROSITE" id="PS50928"/>
    </source>
</evidence>
<dbReference type="GO" id="GO:0055085">
    <property type="term" value="P:transmembrane transport"/>
    <property type="evidence" value="ECO:0007669"/>
    <property type="project" value="InterPro"/>
</dbReference>
<sequence>MTDRARAGFASARPPRLATLLSLAVLGFVAVAALAPGLLAPGDPTAIRLDQALQSPSATHLLGTDQSGRDLYTRVVHGARESLTIGLGATALAMALAVTLGVASGLGGRVTDRVIGGALEVAFAFPVMLLALLLVAVRGPSSATLVIAVGIGSAPGYARMVRGQVLAVRREPYVEAAAALGHPRHRVVLQHVLPNAVRPLLAIATLGVGQSIVWASGLAFLGMGVAPPSPEWGALLEAGRMYVTTAWWLEVVPGLAIVAVAVALTTLGRTLQQRLEGAPS</sequence>
<evidence type="ECO:0000313" key="9">
    <source>
        <dbReference type="EMBL" id="MBO1751583.1"/>
    </source>
</evidence>
<keyword evidence="6 7" id="KW-0472">Membrane</keyword>
<keyword evidence="10" id="KW-1185">Reference proteome</keyword>
<dbReference type="SUPFAM" id="SSF161098">
    <property type="entry name" value="MetI-like"/>
    <property type="match status" value="1"/>
</dbReference>
<dbReference type="InterPro" id="IPR035906">
    <property type="entry name" value="MetI-like_sf"/>
</dbReference>
<evidence type="ECO:0000256" key="4">
    <source>
        <dbReference type="ARBA" id="ARBA00022692"/>
    </source>
</evidence>
<dbReference type="PANTHER" id="PTHR43386:SF25">
    <property type="entry name" value="PEPTIDE ABC TRANSPORTER PERMEASE PROTEIN"/>
    <property type="match status" value="1"/>
</dbReference>
<evidence type="ECO:0000256" key="5">
    <source>
        <dbReference type="ARBA" id="ARBA00022989"/>
    </source>
</evidence>
<feature type="transmembrane region" description="Helical" evidence="7">
    <location>
        <begin position="118"/>
        <end position="137"/>
    </location>
</feature>